<evidence type="ECO:0000313" key="9">
    <source>
        <dbReference type="EMBL" id="RQD75100.1"/>
    </source>
</evidence>
<dbReference type="InterPro" id="IPR006679">
    <property type="entry name" value="Adenine_deam"/>
</dbReference>
<accession>A0A424YD63</accession>
<comment type="caution">
    <text evidence="9">The sequence shown here is derived from an EMBL/GenBank/DDBJ whole genome shotgun (WGS) entry which is preliminary data.</text>
</comment>
<keyword evidence="3 6" id="KW-0378">Hydrolase</keyword>
<evidence type="ECO:0000256" key="3">
    <source>
        <dbReference type="ARBA" id="ARBA00022801"/>
    </source>
</evidence>
<dbReference type="HAMAP" id="MF_01518">
    <property type="entry name" value="Adenine_deamin"/>
    <property type="match status" value="1"/>
</dbReference>
<dbReference type="GO" id="GO:0006146">
    <property type="term" value="P:adenine catabolic process"/>
    <property type="evidence" value="ECO:0007669"/>
    <property type="project" value="InterPro"/>
</dbReference>
<evidence type="ECO:0000256" key="2">
    <source>
        <dbReference type="ARBA" id="ARBA00012782"/>
    </source>
</evidence>
<keyword evidence="4 6" id="KW-0464">Manganese</keyword>
<dbReference type="InterPro" id="IPR006680">
    <property type="entry name" value="Amidohydro-rel"/>
</dbReference>
<comment type="similarity">
    <text evidence="1 6">Belongs to the metallo-dependent hydrolases superfamily. Adenine deaminase family.</text>
</comment>
<dbReference type="InterPro" id="IPR011059">
    <property type="entry name" value="Metal-dep_hydrolase_composite"/>
</dbReference>
<dbReference type="GO" id="GO:0000034">
    <property type="term" value="F:adenine deaminase activity"/>
    <property type="evidence" value="ECO:0007669"/>
    <property type="project" value="UniProtKB-UniRule"/>
</dbReference>
<feature type="domain" description="Amidohydrolase-related" evidence="7">
    <location>
        <begin position="64"/>
        <end position="348"/>
    </location>
</feature>
<organism evidence="9 10">
    <name type="scientific">Candidatus Syntrophonatronum acetioxidans</name>
    <dbReference type="NCBI Taxonomy" id="1795816"/>
    <lineage>
        <taxon>Bacteria</taxon>
        <taxon>Bacillati</taxon>
        <taxon>Bacillota</taxon>
        <taxon>Clostridia</taxon>
        <taxon>Eubacteriales</taxon>
        <taxon>Syntrophomonadaceae</taxon>
        <taxon>Candidatus Syntrophonatronum</taxon>
    </lineage>
</organism>
<proteinExistence type="inferred from homology"/>
<dbReference type="NCBIfam" id="TIGR01178">
    <property type="entry name" value="ade"/>
    <property type="match status" value="1"/>
</dbReference>
<dbReference type="AlphaFoldDB" id="A0A424YD63"/>
<reference evidence="9 10" key="1">
    <citation type="submission" date="2018-08" db="EMBL/GenBank/DDBJ databases">
        <title>The metabolism and importance of syntrophic acetate oxidation coupled to methane or sulfide production in haloalkaline environments.</title>
        <authorList>
            <person name="Timmers P.H.A."/>
            <person name="Vavourakis C.D."/>
            <person name="Sorokin D.Y."/>
            <person name="Sinninghe Damste J.S."/>
            <person name="Muyzer G."/>
            <person name="Stams A.J.M."/>
            <person name="Plugge C.M."/>
        </authorList>
    </citation>
    <scope>NUCLEOTIDE SEQUENCE [LARGE SCALE GENOMIC DNA]</scope>
    <source>
        <strain evidence="9">MSAO_Bac1</strain>
    </source>
</reference>
<sequence>MEMEAIIKAARGEVLPDLLLANALVVNVFTGEVLEKNVALKNGLIAGVGDYDQGEEVFDLEGKYLIPGLLDAHIHLESTMLNPENFARAALLHGTTAVVADPHEIVNAAGMEGLFYMLEASRDLPLDIYYTIPSCVPATHMETAGGHLSREEIEEAFEIYRDSPALGEMMNFPGVCFQDPQVMAKLKAARERNKLIDGHAPLLGGKDLNAYISGGITTDHECTHPEEALEKLRLGMKILIREGSAARNLLDLLPLINEKNAPHIMFCCDDRHPGDLLYEGEIDQILRKGVGAGLDPVLAVRTATLNTASHYGLSRLGAVAPGYQGDLVVVNNLQDFQVEKVFKRGRLVVQGGEILWQADQKVEGKVSDFEKKLLKTVQIPDLEGKLSMEVPPSVSQARVIQVFPQQILTSGLLVSREEVMEDREISRVAVVERYGKKGNVALGLVKGFGPLKGALASTVAHDSHNLIIVGQEERDMEAAALKIAEMGGGLVVVSGGEVLADLPLPLGGIMSREEAVVVAARHEKLLEKARQIGVKLPSPFMTMSFLALPVIPQLRITDRGLVDVDRFQFVDLWLKED</sequence>
<gene>
    <name evidence="6 9" type="primary">ade</name>
    <name evidence="9" type="ORF">D5R97_06770</name>
</gene>
<evidence type="ECO:0000313" key="10">
    <source>
        <dbReference type="Proteomes" id="UP000285138"/>
    </source>
</evidence>
<dbReference type="PANTHER" id="PTHR11113">
    <property type="entry name" value="N-ACETYLGLUCOSAMINE-6-PHOSPHATE DEACETYLASE"/>
    <property type="match status" value="1"/>
</dbReference>
<dbReference type="Gene3D" id="3.20.20.140">
    <property type="entry name" value="Metal-dependent hydrolases"/>
    <property type="match status" value="1"/>
</dbReference>
<evidence type="ECO:0000256" key="1">
    <source>
        <dbReference type="ARBA" id="ARBA00006773"/>
    </source>
</evidence>
<evidence type="ECO:0000256" key="4">
    <source>
        <dbReference type="ARBA" id="ARBA00023211"/>
    </source>
</evidence>
<name>A0A424YD63_9FIRM</name>
<dbReference type="EC" id="3.5.4.2" evidence="2 6"/>
<dbReference type="SUPFAM" id="SSF51556">
    <property type="entry name" value="Metallo-dependent hydrolases"/>
    <property type="match status" value="1"/>
</dbReference>
<dbReference type="PANTHER" id="PTHR11113:SF2">
    <property type="entry name" value="ADENINE DEAMINASE"/>
    <property type="match status" value="1"/>
</dbReference>
<evidence type="ECO:0000259" key="8">
    <source>
        <dbReference type="Pfam" id="PF13382"/>
    </source>
</evidence>
<dbReference type="InterPro" id="IPR032466">
    <property type="entry name" value="Metal_Hydrolase"/>
</dbReference>
<protein>
    <recommendedName>
        <fullName evidence="2 6">Adenine deaminase</fullName>
        <shortName evidence="6">Adenase</shortName>
        <shortName evidence="6">Adenine aminase</shortName>
        <ecNumber evidence="2 6">3.5.4.2</ecNumber>
    </recommendedName>
</protein>
<dbReference type="Proteomes" id="UP000285138">
    <property type="component" value="Unassembled WGS sequence"/>
</dbReference>
<comment type="cofactor">
    <cofactor evidence="6">
        <name>Mn(2+)</name>
        <dbReference type="ChEBI" id="CHEBI:29035"/>
    </cofactor>
</comment>
<dbReference type="Pfam" id="PF01979">
    <property type="entry name" value="Amidohydro_1"/>
    <property type="match status" value="1"/>
</dbReference>
<dbReference type="EMBL" id="QZAA01000170">
    <property type="protein sequence ID" value="RQD75100.1"/>
    <property type="molecule type" value="Genomic_DNA"/>
</dbReference>
<dbReference type="CDD" id="cd01295">
    <property type="entry name" value="AdeC"/>
    <property type="match status" value="1"/>
</dbReference>
<evidence type="ECO:0000256" key="5">
    <source>
        <dbReference type="ARBA" id="ARBA00047720"/>
    </source>
</evidence>
<dbReference type="Pfam" id="PF13382">
    <property type="entry name" value="Adenine_deam_C"/>
    <property type="match status" value="1"/>
</dbReference>
<comment type="catalytic activity">
    <reaction evidence="5 6">
        <text>adenine + H2O + H(+) = hypoxanthine + NH4(+)</text>
        <dbReference type="Rhea" id="RHEA:23688"/>
        <dbReference type="ChEBI" id="CHEBI:15377"/>
        <dbReference type="ChEBI" id="CHEBI:15378"/>
        <dbReference type="ChEBI" id="CHEBI:16708"/>
        <dbReference type="ChEBI" id="CHEBI:17368"/>
        <dbReference type="ChEBI" id="CHEBI:28938"/>
        <dbReference type="EC" id="3.5.4.2"/>
    </reaction>
</comment>
<dbReference type="SUPFAM" id="SSF51338">
    <property type="entry name" value="Composite domain of metallo-dependent hydrolases"/>
    <property type="match status" value="1"/>
</dbReference>
<evidence type="ECO:0000256" key="6">
    <source>
        <dbReference type="HAMAP-Rule" id="MF_01518"/>
    </source>
</evidence>
<dbReference type="InterPro" id="IPR026912">
    <property type="entry name" value="Adenine_deam_C"/>
</dbReference>
<evidence type="ECO:0000259" key="7">
    <source>
        <dbReference type="Pfam" id="PF01979"/>
    </source>
</evidence>
<dbReference type="Gene3D" id="2.30.40.10">
    <property type="entry name" value="Urease, subunit C, domain 1"/>
    <property type="match status" value="1"/>
</dbReference>
<feature type="domain" description="Adenine deaminase C-terminal" evidence="8">
    <location>
        <begin position="416"/>
        <end position="568"/>
    </location>
</feature>